<evidence type="ECO:0000256" key="3">
    <source>
        <dbReference type="ARBA" id="ARBA00022517"/>
    </source>
</evidence>
<evidence type="ECO:0000256" key="7">
    <source>
        <dbReference type="ARBA" id="ARBA00022884"/>
    </source>
</evidence>
<dbReference type="PRINTS" id="PR02012">
    <property type="entry name" value="RCMTNOP2"/>
</dbReference>
<dbReference type="InterPro" id="IPR029063">
    <property type="entry name" value="SAM-dependent_MTases_sf"/>
</dbReference>
<feature type="binding site" evidence="10">
    <location>
        <position position="401"/>
    </location>
    <ligand>
        <name>S-adenosyl-L-methionine</name>
        <dbReference type="ChEBI" id="CHEBI:59789"/>
    </ligand>
</feature>
<feature type="compositionally biased region" description="Polar residues" evidence="11">
    <location>
        <begin position="99"/>
        <end position="110"/>
    </location>
</feature>
<feature type="region of interest" description="Disordered" evidence="11">
    <location>
        <begin position="134"/>
        <end position="170"/>
    </location>
</feature>
<dbReference type="GO" id="GO:0000470">
    <property type="term" value="P:maturation of LSU-rRNA"/>
    <property type="evidence" value="ECO:0007669"/>
    <property type="project" value="TreeGrafter"/>
</dbReference>
<feature type="domain" description="SAM-dependent MTase RsmB/NOP-type" evidence="12">
    <location>
        <begin position="285"/>
        <end position="573"/>
    </location>
</feature>
<dbReference type="Gene3D" id="3.30.70.1170">
    <property type="entry name" value="Sun protein, domain 3"/>
    <property type="match status" value="1"/>
</dbReference>
<reference evidence="13" key="1">
    <citation type="submission" date="2021-06" db="EMBL/GenBank/DDBJ databases">
        <authorList>
            <person name="Kallberg Y."/>
            <person name="Tangrot J."/>
            <person name="Rosling A."/>
        </authorList>
    </citation>
    <scope>NUCLEOTIDE SEQUENCE</scope>
    <source>
        <strain evidence="13">CL551</strain>
    </source>
</reference>
<dbReference type="FunFam" id="3.30.70.1170:FF:000001">
    <property type="entry name" value="Ribosomal RNA methyltransferase Nop2"/>
    <property type="match status" value="1"/>
</dbReference>
<evidence type="ECO:0000256" key="1">
    <source>
        <dbReference type="ARBA" id="ARBA00004604"/>
    </source>
</evidence>
<evidence type="ECO:0000256" key="5">
    <source>
        <dbReference type="ARBA" id="ARBA00022679"/>
    </source>
</evidence>
<dbReference type="PROSITE" id="PS51686">
    <property type="entry name" value="SAM_MT_RSMB_NOP"/>
    <property type="match status" value="1"/>
</dbReference>
<keyword evidence="14" id="KW-1185">Reference proteome</keyword>
<organism evidence="13 14">
    <name type="scientific">Acaulospora morrowiae</name>
    <dbReference type="NCBI Taxonomy" id="94023"/>
    <lineage>
        <taxon>Eukaryota</taxon>
        <taxon>Fungi</taxon>
        <taxon>Fungi incertae sedis</taxon>
        <taxon>Mucoromycota</taxon>
        <taxon>Glomeromycotina</taxon>
        <taxon>Glomeromycetes</taxon>
        <taxon>Diversisporales</taxon>
        <taxon>Acaulosporaceae</taxon>
        <taxon>Acaulospora</taxon>
    </lineage>
</organism>
<evidence type="ECO:0000256" key="8">
    <source>
        <dbReference type="ARBA" id="ARBA00023242"/>
    </source>
</evidence>
<dbReference type="InterPro" id="IPR023273">
    <property type="entry name" value="RCMT_NOP2"/>
</dbReference>
<feature type="region of interest" description="Disordered" evidence="11">
    <location>
        <begin position="1"/>
        <end position="110"/>
    </location>
</feature>
<sequence length="596" mass="67081">MGRRAKRKQGEPEPLLIKPKVDSRTPKSSEEKISNGKKRKLVDITAGNRETERNASKKVKSASNGKILEKESMQKQKKTVTEPSNTSNSKIRKKEVKNVSDQSTFSDHLVFNKNTSNDTFYSFYNLETIDDENSLLSDSDSSLPKFNDEEEDGDALQLLDDDSDDGNSELDIEEKSRILDEEKKKEAELADAELQTNIERMEKFNLPNNQEEDEQNLAPDLQVINQRIQDIVGVLNNFKKLGDENRGRSAYVEQLIKDMAVYYGYSEFLLEKLFHLFSVSEAIEFFEASEISRPVTIRTNTLRTRRRDLAQALINRGVNLEPIGKWTKVGLTIFDSSIPIGATPEYLAGHYMLQSASSFLPIMALAPRENEKILDMASAPGGKTTYIAALMKNTGIIFANDASKERTKGLISNIHRLGVKNVVVSNYDGRLFPSVTGGFDRVLLDAPCSGTGIISKDPAVKINKTEKDFMVLPHLQKELILAAIDSVDARSSTGGYIVYSTCSVTVDENEEVVNYALKKRPNVKLVSTGLDFGQEGFTKYRGKVFHPSLKLTKRYYPHVHNMDGFFVSKFKKFSNTFAQNNDDDKQKTELKKEENN</sequence>
<dbReference type="AlphaFoldDB" id="A0A9N9CBF3"/>
<dbReference type="GO" id="GO:0009383">
    <property type="term" value="F:rRNA (cytosine-C5-)-methyltransferase activity"/>
    <property type="evidence" value="ECO:0007669"/>
    <property type="project" value="TreeGrafter"/>
</dbReference>
<evidence type="ECO:0000256" key="4">
    <source>
        <dbReference type="ARBA" id="ARBA00022603"/>
    </source>
</evidence>
<name>A0A9N9CBF3_9GLOM</name>
<dbReference type="GO" id="GO:0005730">
    <property type="term" value="C:nucleolus"/>
    <property type="evidence" value="ECO:0007669"/>
    <property type="project" value="UniProtKB-SubCell"/>
</dbReference>
<feature type="compositionally biased region" description="Low complexity" evidence="11">
    <location>
        <begin position="134"/>
        <end position="143"/>
    </location>
</feature>
<dbReference type="InterPro" id="IPR049560">
    <property type="entry name" value="MeTrfase_RsmB-F_NOP2_cat"/>
</dbReference>
<feature type="binding site" evidence="10">
    <location>
        <position position="445"/>
    </location>
    <ligand>
        <name>S-adenosyl-L-methionine</name>
        <dbReference type="ChEBI" id="CHEBI:59789"/>
    </ligand>
</feature>
<dbReference type="NCBIfam" id="TIGR00446">
    <property type="entry name" value="nop2p"/>
    <property type="match status" value="1"/>
</dbReference>
<dbReference type="PANTHER" id="PTHR22807">
    <property type="entry name" value="NOP2 YEAST -RELATED NOL1/NOP2/FMU SUN DOMAIN-CONTAINING"/>
    <property type="match status" value="1"/>
</dbReference>
<keyword evidence="7 10" id="KW-0694">RNA-binding</keyword>
<accession>A0A9N9CBF3</accession>
<dbReference type="InterPro" id="IPR023267">
    <property type="entry name" value="RCMT"/>
</dbReference>
<dbReference type="SUPFAM" id="SSF53335">
    <property type="entry name" value="S-adenosyl-L-methionine-dependent methyltransferases"/>
    <property type="match status" value="1"/>
</dbReference>
<evidence type="ECO:0000259" key="12">
    <source>
        <dbReference type="PROSITE" id="PS51686"/>
    </source>
</evidence>
<keyword evidence="8" id="KW-0539">Nucleus</keyword>
<dbReference type="PROSITE" id="PS01153">
    <property type="entry name" value="NOL1_NOP2_SUN"/>
    <property type="match status" value="1"/>
</dbReference>
<proteinExistence type="inferred from homology"/>
<feature type="compositionally biased region" description="Acidic residues" evidence="11">
    <location>
        <begin position="148"/>
        <end position="170"/>
    </location>
</feature>
<comment type="subcellular location">
    <subcellularLocation>
        <location evidence="1">Nucleus</location>
        <location evidence="1">Nucleolus</location>
    </subcellularLocation>
</comment>
<evidence type="ECO:0000256" key="9">
    <source>
        <dbReference type="ARBA" id="ARBA00082314"/>
    </source>
</evidence>
<dbReference type="InterPro" id="IPR001678">
    <property type="entry name" value="MeTrfase_RsmB-F_NOP2_dom"/>
</dbReference>
<evidence type="ECO:0000313" key="14">
    <source>
        <dbReference type="Proteomes" id="UP000789342"/>
    </source>
</evidence>
<dbReference type="EMBL" id="CAJVPV010005885">
    <property type="protein sequence ID" value="CAG8597511.1"/>
    <property type="molecule type" value="Genomic_DNA"/>
</dbReference>
<comment type="caution">
    <text evidence="13">The sequence shown here is derived from an EMBL/GenBank/DDBJ whole genome shotgun (WGS) entry which is preliminary data.</text>
</comment>
<feature type="active site" description="Nucleophile" evidence="10">
    <location>
        <position position="502"/>
    </location>
</feature>
<evidence type="ECO:0000256" key="2">
    <source>
        <dbReference type="ARBA" id="ARBA00007494"/>
    </source>
</evidence>
<dbReference type="GO" id="GO:0070475">
    <property type="term" value="P:rRNA base methylation"/>
    <property type="evidence" value="ECO:0007669"/>
    <property type="project" value="TreeGrafter"/>
</dbReference>
<dbReference type="PANTHER" id="PTHR22807:SF30">
    <property type="entry name" value="28S RRNA (CYTOSINE(4447)-C(5))-METHYLTRANSFERASE-RELATED"/>
    <property type="match status" value="1"/>
</dbReference>
<keyword evidence="5 10" id="KW-0808">Transferase</keyword>
<keyword evidence="4 10" id="KW-0489">Methyltransferase</keyword>
<dbReference type="OrthoDB" id="427002at2759"/>
<dbReference type="Gene3D" id="3.40.50.150">
    <property type="entry name" value="Vaccinia Virus protein VP39"/>
    <property type="match status" value="1"/>
</dbReference>
<gene>
    <name evidence="13" type="ORF">AMORRO_LOCUS7632</name>
</gene>
<dbReference type="PRINTS" id="PR02008">
    <property type="entry name" value="RCMTFAMILY"/>
</dbReference>
<dbReference type="Proteomes" id="UP000789342">
    <property type="component" value="Unassembled WGS sequence"/>
</dbReference>
<keyword evidence="6 10" id="KW-0949">S-adenosyl-L-methionine</keyword>
<protein>
    <recommendedName>
        <fullName evidence="9">Nucleolar protein 2</fullName>
    </recommendedName>
</protein>
<dbReference type="InterPro" id="IPR011023">
    <property type="entry name" value="Nop2p"/>
</dbReference>
<evidence type="ECO:0000256" key="10">
    <source>
        <dbReference type="PROSITE-ProRule" id="PRU01023"/>
    </source>
</evidence>
<keyword evidence="3" id="KW-0690">Ribosome biogenesis</keyword>
<feature type="compositionally biased region" description="Basic and acidic residues" evidence="11">
    <location>
        <begin position="19"/>
        <end position="34"/>
    </location>
</feature>
<dbReference type="GO" id="GO:0003723">
    <property type="term" value="F:RNA binding"/>
    <property type="evidence" value="ECO:0007669"/>
    <property type="project" value="UniProtKB-UniRule"/>
</dbReference>
<dbReference type="InterPro" id="IPR018314">
    <property type="entry name" value="RsmB/NOL1/NOP2-like_CS"/>
</dbReference>
<dbReference type="Pfam" id="PF01189">
    <property type="entry name" value="Methyltr_RsmB-F"/>
    <property type="match status" value="1"/>
</dbReference>
<evidence type="ECO:0000313" key="13">
    <source>
        <dbReference type="EMBL" id="CAG8597511.1"/>
    </source>
</evidence>
<comment type="similarity">
    <text evidence="2 10">Belongs to the class I-like SAM-binding methyltransferase superfamily. RsmB/NOP family.</text>
</comment>
<feature type="binding site" evidence="10">
    <location>
        <begin position="377"/>
        <end position="383"/>
    </location>
    <ligand>
        <name>S-adenosyl-L-methionine</name>
        <dbReference type="ChEBI" id="CHEBI:59789"/>
    </ligand>
</feature>
<feature type="binding site" evidence="10">
    <location>
        <position position="428"/>
    </location>
    <ligand>
        <name>S-adenosyl-L-methionine</name>
        <dbReference type="ChEBI" id="CHEBI:59789"/>
    </ligand>
</feature>
<evidence type="ECO:0000256" key="11">
    <source>
        <dbReference type="SAM" id="MobiDB-lite"/>
    </source>
</evidence>
<evidence type="ECO:0000256" key="6">
    <source>
        <dbReference type="ARBA" id="ARBA00022691"/>
    </source>
</evidence>